<dbReference type="SUPFAM" id="SSF69279">
    <property type="entry name" value="Phage tail proteins"/>
    <property type="match status" value="1"/>
</dbReference>
<dbReference type="InterPro" id="IPR038628">
    <property type="entry name" value="XkdM-like_sf"/>
</dbReference>
<dbReference type="RefSeq" id="WP_012720485.1">
    <property type="nucleotide sequence ID" value="NC_012658.1"/>
</dbReference>
<evidence type="ECO:0000313" key="2">
    <source>
        <dbReference type="Proteomes" id="UP000002333"/>
    </source>
</evidence>
<reference evidence="1 2" key="1">
    <citation type="journal article" date="2007" name="PLoS ONE">
        <title>Analysis of the neurotoxin complex genes in Clostridium botulinum A1-A4 and B1 strains: BoNT/A3, /Ba4 and /B1 clusters are located within plasmids.</title>
        <authorList>
            <person name="Smith T.J."/>
            <person name="Hill K.K."/>
            <person name="Foley B.T."/>
            <person name="Detter J.C."/>
            <person name="Munk A.C."/>
            <person name="Bruce D.C."/>
            <person name="Doggett N.A."/>
            <person name="Smith L.A."/>
            <person name="Marks J.D."/>
            <person name="Xie G."/>
            <person name="Brettin T.S."/>
        </authorList>
    </citation>
    <scope>NUCLEOTIDE SEQUENCE [LARGE SCALE GENOMIC DNA]</scope>
    <source>
        <strain evidence="2">657 / Type Ba4</strain>
    </source>
</reference>
<dbReference type="InterPro" id="IPR018989">
    <property type="entry name" value="DUF2001"/>
</dbReference>
<dbReference type="Proteomes" id="UP000002333">
    <property type="component" value="Chromosome"/>
</dbReference>
<dbReference type="EMBL" id="CP001083">
    <property type="protein sequence ID" value="ACQ51810.1"/>
    <property type="molecule type" value="Genomic_DNA"/>
</dbReference>
<organism evidence="1 2">
    <name type="scientific">Clostridium botulinum (strain 657 / Type Ba4)</name>
    <dbReference type="NCBI Taxonomy" id="515621"/>
    <lineage>
        <taxon>Bacteria</taxon>
        <taxon>Bacillati</taxon>
        <taxon>Bacillota</taxon>
        <taxon>Clostridia</taxon>
        <taxon>Eubacteriales</taxon>
        <taxon>Clostridiaceae</taxon>
        <taxon>Clostridium</taxon>
    </lineage>
</organism>
<dbReference type="KEGG" id="cbi:CLJ_B1406"/>
<protein>
    <submittedName>
        <fullName evidence="1">Phage protein XkdM</fullName>
    </submittedName>
</protein>
<sequence length="142" mass="16016">MDIFEGKRVINGTFGYVWLDGEQMSECTKLNAKVSLKKTAVPMCGKLADDFKITGVEQKGSMKLQKISSKMTKKIGEAIKQGKTPSFTIISKLADPDSLGTERIALYGVTFEEINLIDWERKKMAEETINFTFLDFEFLETI</sequence>
<dbReference type="AlphaFoldDB" id="A0A3F2ZRV7"/>
<reference evidence="2" key="2">
    <citation type="submission" date="2008-05" db="EMBL/GenBank/DDBJ databases">
        <title>Genome sequence of Clostridium botulinum Ba4 strain 657.</title>
        <authorList>
            <person name="Shrivastava S."/>
            <person name="Brown J.L."/>
            <person name="Bruce D."/>
            <person name="Detter C."/>
            <person name="Munk C."/>
            <person name="Smith L.A."/>
            <person name="Smith T.J."/>
            <person name="Sutton G."/>
            <person name="Brettin T.S."/>
        </authorList>
    </citation>
    <scope>NUCLEOTIDE SEQUENCE [LARGE SCALE GENOMIC DNA]</scope>
    <source>
        <strain evidence="2">657 / Type Ba4</strain>
    </source>
</reference>
<dbReference type="Gene3D" id="2.30.110.40">
    <property type="entry name" value="Phage tail tube protein"/>
    <property type="match status" value="1"/>
</dbReference>
<gene>
    <name evidence="1" type="ordered locus">CLJ_B1406</name>
</gene>
<name>A0A3F2ZRV7_CLOB6</name>
<evidence type="ECO:0000313" key="1">
    <source>
        <dbReference type="EMBL" id="ACQ51810.1"/>
    </source>
</evidence>
<dbReference type="Pfam" id="PF09393">
    <property type="entry name" value="DUF2001"/>
    <property type="match status" value="1"/>
</dbReference>
<proteinExistence type="predicted"/>
<accession>A0A3F2ZRV7</accession>